<dbReference type="Pfam" id="PF09952">
    <property type="entry name" value="AbiEi_2"/>
    <property type="match status" value="1"/>
</dbReference>
<dbReference type="AlphaFoldDB" id="A0AAJ1U2L3"/>
<gene>
    <name evidence="2" type="ORF">QE405_003513</name>
</gene>
<reference evidence="2" key="1">
    <citation type="submission" date="2023-07" db="EMBL/GenBank/DDBJ databases">
        <title>Functional and genomic diversity of the sorghum phyllosphere microbiome.</title>
        <authorList>
            <person name="Shade A."/>
        </authorList>
    </citation>
    <scope>NUCLEOTIDE SEQUENCE</scope>
    <source>
        <strain evidence="2">SORGH_AS_1067</strain>
    </source>
</reference>
<feature type="region of interest" description="Disordered" evidence="1">
    <location>
        <begin position="121"/>
        <end position="146"/>
    </location>
</feature>
<evidence type="ECO:0000256" key="1">
    <source>
        <dbReference type="SAM" id="MobiDB-lite"/>
    </source>
</evidence>
<proteinExistence type="predicted"/>
<accession>A0AAJ1U2L3</accession>
<organism evidence="2 3">
    <name type="scientific">Nocardioides zeae</name>
    <dbReference type="NCBI Taxonomy" id="1457234"/>
    <lineage>
        <taxon>Bacteria</taxon>
        <taxon>Bacillati</taxon>
        <taxon>Actinomycetota</taxon>
        <taxon>Actinomycetes</taxon>
        <taxon>Propionibacteriales</taxon>
        <taxon>Nocardioidaceae</taxon>
        <taxon>Nocardioides</taxon>
    </lineage>
</organism>
<dbReference type="RefSeq" id="WP_307203165.1">
    <property type="nucleotide sequence ID" value="NZ_JAUTAN010000001.1"/>
</dbReference>
<dbReference type="Proteomes" id="UP001239215">
    <property type="component" value="Unassembled WGS sequence"/>
</dbReference>
<dbReference type="InterPro" id="IPR019238">
    <property type="entry name" value="AbiEi_2"/>
</dbReference>
<sequence length="355" mass="38936">MAIDAGDQIVEVVRERLAELGLQSRFTQDRTGSQDGVIELTTGRSSQEFDLEVKHSMSLTTVAGDRLADRDGHTRPALVVGARIHERSARAFRDLGIAYADMLGNASIRFDNVLVDVRGRRPDGSEPRALPTADDRHLGADPGPSPRNLFSSKRSMVIASILTWPHLLHEPTKSLAQAAGVSLGLAHETVHALEMAGYLVGRRLRLDRAGELLHLWAAAYPAGLGVKLAIASYTSDRGGSVDIAPADIAWPDQYPIVLSGESVPDLGLGRPSKHTLYTPEWNPTVAARNRWRPARTPNEADIRIRHQFWTTPGPPPQGRSTTAPWPIVYADLMAENDPRLREAATDWRARHARLP</sequence>
<dbReference type="EMBL" id="JAUTAN010000001">
    <property type="protein sequence ID" value="MDQ1106229.1"/>
    <property type="molecule type" value="Genomic_DNA"/>
</dbReference>
<name>A0AAJ1U2L3_9ACTN</name>
<evidence type="ECO:0000313" key="3">
    <source>
        <dbReference type="Proteomes" id="UP001239215"/>
    </source>
</evidence>
<evidence type="ECO:0000313" key="2">
    <source>
        <dbReference type="EMBL" id="MDQ1106229.1"/>
    </source>
</evidence>
<protein>
    <submittedName>
        <fullName evidence="2">Uncharacterized protein</fullName>
    </submittedName>
</protein>
<comment type="caution">
    <text evidence="2">The sequence shown here is derived from an EMBL/GenBank/DDBJ whole genome shotgun (WGS) entry which is preliminary data.</text>
</comment>